<organism evidence="3 4">
    <name type="scientific">Drosophila kikkawai</name>
    <name type="common">Fruit fly</name>
    <dbReference type="NCBI Taxonomy" id="30033"/>
    <lineage>
        <taxon>Eukaryota</taxon>
        <taxon>Metazoa</taxon>
        <taxon>Ecdysozoa</taxon>
        <taxon>Arthropoda</taxon>
        <taxon>Hexapoda</taxon>
        <taxon>Insecta</taxon>
        <taxon>Pterygota</taxon>
        <taxon>Neoptera</taxon>
        <taxon>Endopterygota</taxon>
        <taxon>Diptera</taxon>
        <taxon>Brachycera</taxon>
        <taxon>Muscomorpha</taxon>
        <taxon>Ephydroidea</taxon>
        <taxon>Drosophilidae</taxon>
        <taxon>Drosophila</taxon>
        <taxon>Sophophora</taxon>
    </lineage>
</organism>
<keyword evidence="2" id="KW-0732">Signal</keyword>
<feature type="region of interest" description="Disordered" evidence="1">
    <location>
        <begin position="242"/>
        <end position="262"/>
    </location>
</feature>
<gene>
    <name evidence="4" type="primary">Desi</name>
</gene>
<reference evidence="4" key="1">
    <citation type="submission" date="2025-08" db="UniProtKB">
        <authorList>
            <consortium name="RefSeq"/>
        </authorList>
    </citation>
    <scope>IDENTIFICATION</scope>
    <source>
        <strain evidence="4">14028-0561.14</strain>
        <tissue evidence="4">Whole fly</tissue>
    </source>
</reference>
<dbReference type="InterPro" id="IPR006631">
    <property type="entry name" value="DM4_12"/>
</dbReference>
<dbReference type="Proteomes" id="UP001652661">
    <property type="component" value="Chromosome 3R"/>
</dbReference>
<proteinExistence type="predicted"/>
<evidence type="ECO:0000256" key="1">
    <source>
        <dbReference type="SAM" id="MobiDB-lite"/>
    </source>
</evidence>
<dbReference type="RefSeq" id="XP_017020421.1">
    <property type="nucleotide sequence ID" value="XM_017164932.3"/>
</dbReference>
<accession>A0A6P4IC59</accession>
<dbReference type="OrthoDB" id="6356735at2759"/>
<name>A0A6P4IC59_DROKI</name>
<protein>
    <submittedName>
        <fullName evidence="4">Uncharacterized protein Desi</fullName>
    </submittedName>
</protein>
<keyword evidence="3" id="KW-1185">Reference proteome</keyword>
<dbReference type="Pfam" id="PF07841">
    <property type="entry name" value="DM4_12"/>
    <property type="match status" value="1"/>
</dbReference>
<sequence length="262" mass="28718">MNINYLVILQFLGVMVLLTYANAIPKYEESHKFYADKGQRDRSSYYNENKTQPSEPQTASTKDRLERLGYTTGYGSLNGYPGGTGLSAYNPIKLDLGGVVLGTLVGIGAIILIPKILSAFHGGYGGYGRSEDNDLTPLSSMINKIDDVLGQNNIDSTSCMQRAVCGYVRSTEYNMKIGSSDQMDEFIHMLSENALVDYLLDGTAIKEALEHGKRANDRPCEDVYSNCPLDSKSATEILMKLMPKKNAQGKGKSSGIPREKKA</sequence>
<evidence type="ECO:0000256" key="2">
    <source>
        <dbReference type="SAM" id="SignalP"/>
    </source>
</evidence>
<feature type="chain" id="PRO_5027626294" evidence="2">
    <location>
        <begin position="24"/>
        <end position="262"/>
    </location>
</feature>
<dbReference type="OMA" id="MQRAVCG"/>
<evidence type="ECO:0000313" key="3">
    <source>
        <dbReference type="Proteomes" id="UP001652661"/>
    </source>
</evidence>
<dbReference type="AlphaFoldDB" id="A0A6P4IC59"/>
<feature type="signal peptide" evidence="2">
    <location>
        <begin position="1"/>
        <end position="23"/>
    </location>
</feature>
<feature type="region of interest" description="Disordered" evidence="1">
    <location>
        <begin position="43"/>
        <end position="62"/>
    </location>
</feature>
<evidence type="ECO:0000313" key="4">
    <source>
        <dbReference type="RefSeq" id="XP_017020421.1"/>
    </source>
</evidence>
<feature type="compositionally biased region" description="Polar residues" evidence="1">
    <location>
        <begin position="44"/>
        <end position="60"/>
    </location>
</feature>